<comment type="caution">
    <text evidence="2">The sequence shown here is derived from an EMBL/GenBank/DDBJ whole genome shotgun (WGS) entry which is preliminary data.</text>
</comment>
<feature type="compositionally biased region" description="Polar residues" evidence="1">
    <location>
        <begin position="10"/>
        <end position="23"/>
    </location>
</feature>
<accession>A0AAE0D7F1</accession>
<protein>
    <submittedName>
        <fullName evidence="2">Uncharacterized protein</fullName>
    </submittedName>
</protein>
<evidence type="ECO:0000313" key="2">
    <source>
        <dbReference type="EMBL" id="KAK2764736.1"/>
    </source>
</evidence>
<gene>
    <name evidence="2" type="ORF">CKAH01_04901</name>
</gene>
<dbReference type="AlphaFoldDB" id="A0AAE0D7F1"/>
<keyword evidence="3" id="KW-1185">Reference proteome</keyword>
<evidence type="ECO:0000256" key="1">
    <source>
        <dbReference type="SAM" id="MobiDB-lite"/>
    </source>
</evidence>
<name>A0AAE0D7F1_COLKA</name>
<organism evidence="2 3">
    <name type="scientific">Colletotrichum kahawae</name>
    <name type="common">Coffee berry disease fungus</name>
    <dbReference type="NCBI Taxonomy" id="34407"/>
    <lineage>
        <taxon>Eukaryota</taxon>
        <taxon>Fungi</taxon>
        <taxon>Dikarya</taxon>
        <taxon>Ascomycota</taxon>
        <taxon>Pezizomycotina</taxon>
        <taxon>Sordariomycetes</taxon>
        <taxon>Hypocreomycetidae</taxon>
        <taxon>Glomerellales</taxon>
        <taxon>Glomerellaceae</taxon>
        <taxon>Colletotrichum</taxon>
        <taxon>Colletotrichum gloeosporioides species complex</taxon>
    </lineage>
</organism>
<proteinExistence type="predicted"/>
<feature type="region of interest" description="Disordered" evidence="1">
    <location>
        <begin position="1"/>
        <end position="39"/>
    </location>
</feature>
<evidence type="ECO:0000313" key="3">
    <source>
        <dbReference type="Proteomes" id="UP001281614"/>
    </source>
</evidence>
<dbReference type="Proteomes" id="UP001281614">
    <property type="component" value="Unassembled WGS sequence"/>
</dbReference>
<sequence length="67" mass="7372">MPSDDGSPWQLEQSGRQIHTSRLPTGRGGKSETKGQVPSCHGCRCVPFETGCQDPSKFSPAWAQRER</sequence>
<dbReference type="EMBL" id="VYYT01000135">
    <property type="protein sequence ID" value="KAK2764736.1"/>
    <property type="molecule type" value="Genomic_DNA"/>
</dbReference>
<reference evidence="2" key="1">
    <citation type="submission" date="2023-02" db="EMBL/GenBank/DDBJ databases">
        <title>Colletotrichum kahawae CIFC_Que2 genome sequencing and assembly.</title>
        <authorList>
            <person name="Baroncelli R."/>
        </authorList>
    </citation>
    <scope>NUCLEOTIDE SEQUENCE</scope>
    <source>
        <strain evidence="2">CIFC_Que2</strain>
    </source>
</reference>